<evidence type="ECO:0000313" key="2">
    <source>
        <dbReference type="EMBL" id="KAF2834282.1"/>
    </source>
</evidence>
<keyword evidence="3" id="KW-1185">Reference proteome</keyword>
<dbReference type="EMBL" id="MU006121">
    <property type="protein sequence ID" value="KAF2834282.1"/>
    <property type="molecule type" value="Genomic_DNA"/>
</dbReference>
<evidence type="ECO:0000313" key="3">
    <source>
        <dbReference type="Proteomes" id="UP000799429"/>
    </source>
</evidence>
<gene>
    <name evidence="2" type="ORF">M501DRAFT_1061798</name>
</gene>
<dbReference type="OrthoDB" id="5336357at2759"/>
<dbReference type="Proteomes" id="UP000799429">
    <property type="component" value="Unassembled WGS sequence"/>
</dbReference>
<feature type="compositionally biased region" description="Low complexity" evidence="1">
    <location>
        <begin position="10"/>
        <end position="29"/>
    </location>
</feature>
<evidence type="ECO:0000256" key="1">
    <source>
        <dbReference type="SAM" id="MobiDB-lite"/>
    </source>
</evidence>
<accession>A0A9P4VM43</accession>
<feature type="region of interest" description="Disordered" evidence="1">
    <location>
        <begin position="1"/>
        <end position="43"/>
    </location>
</feature>
<reference evidence="2" key="1">
    <citation type="journal article" date="2020" name="Stud. Mycol.">
        <title>101 Dothideomycetes genomes: a test case for predicting lifestyles and emergence of pathogens.</title>
        <authorList>
            <person name="Haridas S."/>
            <person name="Albert R."/>
            <person name="Binder M."/>
            <person name="Bloem J."/>
            <person name="Labutti K."/>
            <person name="Salamov A."/>
            <person name="Andreopoulos B."/>
            <person name="Baker S."/>
            <person name="Barry K."/>
            <person name="Bills G."/>
            <person name="Bluhm B."/>
            <person name="Cannon C."/>
            <person name="Castanera R."/>
            <person name="Culley D."/>
            <person name="Daum C."/>
            <person name="Ezra D."/>
            <person name="Gonzalez J."/>
            <person name="Henrissat B."/>
            <person name="Kuo A."/>
            <person name="Liang C."/>
            <person name="Lipzen A."/>
            <person name="Lutzoni F."/>
            <person name="Magnuson J."/>
            <person name="Mondo S."/>
            <person name="Nolan M."/>
            <person name="Ohm R."/>
            <person name="Pangilinan J."/>
            <person name="Park H.-J."/>
            <person name="Ramirez L."/>
            <person name="Alfaro M."/>
            <person name="Sun H."/>
            <person name="Tritt A."/>
            <person name="Yoshinaga Y."/>
            <person name="Zwiers L.-H."/>
            <person name="Turgeon B."/>
            <person name="Goodwin S."/>
            <person name="Spatafora J."/>
            <person name="Crous P."/>
            <person name="Grigoriev I."/>
        </authorList>
    </citation>
    <scope>NUCLEOTIDE SEQUENCE</scope>
    <source>
        <strain evidence="2">CBS 101060</strain>
    </source>
</reference>
<organism evidence="2 3">
    <name type="scientific">Patellaria atrata CBS 101060</name>
    <dbReference type="NCBI Taxonomy" id="1346257"/>
    <lineage>
        <taxon>Eukaryota</taxon>
        <taxon>Fungi</taxon>
        <taxon>Dikarya</taxon>
        <taxon>Ascomycota</taxon>
        <taxon>Pezizomycotina</taxon>
        <taxon>Dothideomycetes</taxon>
        <taxon>Dothideomycetes incertae sedis</taxon>
        <taxon>Patellariales</taxon>
        <taxon>Patellariaceae</taxon>
        <taxon>Patellaria</taxon>
    </lineage>
</organism>
<sequence>MSLKRKRSSDFSPSSTSSFPTSSRSSQSPSPIPRATFYTNDAPPQTISGWGFPRYSLPLGDMLGLRTRKRFRDNRPDIEVIHQNTLEKLYDAQKSQPNSCPLPSNAALLGAAHHAPPQKSTLHSFWNLPQAPPNQNHITAQFTLPSVEKDQCEDCEEKLSMSENIDVAMTGDDLFERWACQRCARRVCNMCAVVNEERLCLNCTRH</sequence>
<protein>
    <submittedName>
        <fullName evidence="2">Uncharacterized protein</fullName>
    </submittedName>
</protein>
<proteinExistence type="predicted"/>
<comment type="caution">
    <text evidence="2">The sequence shown here is derived from an EMBL/GenBank/DDBJ whole genome shotgun (WGS) entry which is preliminary data.</text>
</comment>
<name>A0A9P4VM43_9PEZI</name>
<dbReference type="AlphaFoldDB" id="A0A9P4VM43"/>